<feature type="domain" description="5-hmdU DNA kinase helical" evidence="1">
    <location>
        <begin position="14"/>
        <end position="293"/>
    </location>
</feature>
<evidence type="ECO:0000259" key="1">
    <source>
        <dbReference type="Pfam" id="PF18723"/>
    </source>
</evidence>
<comment type="caution">
    <text evidence="2">The sequence shown here is derived from an EMBL/GenBank/DDBJ whole genome shotgun (WGS) entry which is preliminary data.</text>
</comment>
<organism evidence="2 3">
    <name type="scientific">Sphingobium boeckii</name>
    <dbReference type="NCBI Taxonomy" id="1082345"/>
    <lineage>
        <taxon>Bacteria</taxon>
        <taxon>Pseudomonadati</taxon>
        <taxon>Pseudomonadota</taxon>
        <taxon>Alphaproteobacteria</taxon>
        <taxon>Sphingomonadales</taxon>
        <taxon>Sphingomonadaceae</taxon>
        <taxon>Sphingobium</taxon>
    </lineage>
</organism>
<proteinExistence type="predicted"/>
<dbReference type="InterPro" id="IPR040684">
    <property type="entry name" value="HMUDK_hel"/>
</dbReference>
<dbReference type="Pfam" id="PF18723">
    <property type="entry name" value="HMUDK_hel"/>
    <property type="match status" value="1"/>
</dbReference>
<evidence type="ECO:0000313" key="2">
    <source>
        <dbReference type="EMBL" id="MBB5687835.1"/>
    </source>
</evidence>
<protein>
    <recommendedName>
        <fullName evidence="1">5-hmdU DNA kinase helical domain-containing protein</fullName>
    </recommendedName>
</protein>
<sequence length="346" mass="40032">MIQPARRIADVPTTPVYDLYWRFATERQAIFMRRLRGEAAPWTYDPIFQRHRFTNAYRASDRVSQYLIREVIYNPAHPDIAIETVFRILLFKLFNKVETWNMLERELGPPSWQSFDIERYAKVLGDAIDAGRRIYSPAYIMPPVSLGRGGPKHVGHLKLIDLILRSDFVARLQQSRSLDEVFGLLKAFPSLGDFLAFQLAIDLNYSMVINHDEADFVVAGPGARDGLAKTFVDAAGVDPVDLIRLMRDRQQAEFDRLDLAFEDLWGRPLQLIDCQNLFCEISKYTRVSHPDIMGLSGRSRIKQIYRGEERPVQPWYPPKWGLNKRIPIFPTTVLSRDLFEVHHEAV</sequence>
<dbReference type="AlphaFoldDB" id="A0A7W9ALF2"/>
<gene>
    <name evidence="2" type="ORF">FHS49_003882</name>
</gene>
<dbReference type="RefSeq" id="WP_184022173.1">
    <property type="nucleotide sequence ID" value="NZ_JACIJC010000010.1"/>
</dbReference>
<evidence type="ECO:0000313" key="3">
    <source>
        <dbReference type="Proteomes" id="UP000549617"/>
    </source>
</evidence>
<keyword evidence="3" id="KW-1185">Reference proteome</keyword>
<accession>A0A7W9ALF2</accession>
<reference evidence="2 3" key="1">
    <citation type="submission" date="2020-08" db="EMBL/GenBank/DDBJ databases">
        <title>Genomic Encyclopedia of Type Strains, Phase IV (KMG-IV): sequencing the most valuable type-strain genomes for metagenomic binning, comparative biology and taxonomic classification.</title>
        <authorList>
            <person name="Goeker M."/>
        </authorList>
    </citation>
    <scope>NUCLEOTIDE SEQUENCE [LARGE SCALE GENOMIC DNA]</scope>
    <source>
        <strain evidence="2 3">DSM 25079</strain>
    </source>
</reference>
<name>A0A7W9ALF2_9SPHN</name>
<dbReference type="EMBL" id="JACIJC010000010">
    <property type="protein sequence ID" value="MBB5687835.1"/>
    <property type="molecule type" value="Genomic_DNA"/>
</dbReference>
<dbReference type="Proteomes" id="UP000549617">
    <property type="component" value="Unassembled WGS sequence"/>
</dbReference>